<comment type="caution">
    <text evidence="3">The sequence shown here is derived from an EMBL/GenBank/DDBJ whole genome shotgun (WGS) entry which is preliminary data.</text>
</comment>
<evidence type="ECO:0000313" key="4">
    <source>
        <dbReference type="Proteomes" id="UP000238479"/>
    </source>
</evidence>
<keyword evidence="1" id="KW-0812">Transmembrane</keyword>
<keyword evidence="1" id="KW-0472">Membrane</keyword>
<protein>
    <recommendedName>
        <fullName evidence="2">DUF4220 domain-containing protein</fullName>
    </recommendedName>
</protein>
<organism evidence="3 4">
    <name type="scientific">Rosa chinensis</name>
    <name type="common">China rose</name>
    <dbReference type="NCBI Taxonomy" id="74649"/>
    <lineage>
        <taxon>Eukaryota</taxon>
        <taxon>Viridiplantae</taxon>
        <taxon>Streptophyta</taxon>
        <taxon>Embryophyta</taxon>
        <taxon>Tracheophyta</taxon>
        <taxon>Spermatophyta</taxon>
        <taxon>Magnoliopsida</taxon>
        <taxon>eudicotyledons</taxon>
        <taxon>Gunneridae</taxon>
        <taxon>Pentapetalae</taxon>
        <taxon>rosids</taxon>
        <taxon>fabids</taxon>
        <taxon>Rosales</taxon>
        <taxon>Rosaceae</taxon>
        <taxon>Rosoideae</taxon>
        <taxon>Rosoideae incertae sedis</taxon>
        <taxon>Rosa</taxon>
    </lineage>
</organism>
<dbReference type="Gramene" id="PRQ48628">
    <property type="protein sequence ID" value="PRQ48628"/>
    <property type="gene ID" value="RchiOBHm_Chr2g0112871"/>
</dbReference>
<feature type="transmembrane region" description="Helical" evidence="1">
    <location>
        <begin position="92"/>
        <end position="110"/>
    </location>
</feature>
<dbReference type="EMBL" id="PDCK01000040">
    <property type="protein sequence ID" value="PRQ48628.1"/>
    <property type="molecule type" value="Genomic_DNA"/>
</dbReference>
<keyword evidence="4" id="KW-1185">Reference proteome</keyword>
<evidence type="ECO:0000259" key="2">
    <source>
        <dbReference type="Pfam" id="PF13968"/>
    </source>
</evidence>
<gene>
    <name evidence="3" type="ORF">RchiOBHm_Chr2g0112871</name>
</gene>
<proteinExistence type="predicted"/>
<reference evidence="3 4" key="1">
    <citation type="journal article" date="2018" name="Nat. Genet.">
        <title>The Rosa genome provides new insights in the design of modern roses.</title>
        <authorList>
            <person name="Bendahmane M."/>
        </authorList>
    </citation>
    <scope>NUCLEOTIDE SEQUENCE [LARGE SCALE GENOMIC DNA]</scope>
    <source>
        <strain evidence="4">cv. Old Blush</strain>
    </source>
</reference>
<feature type="transmembrane region" description="Helical" evidence="1">
    <location>
        <begin position="454"/>
        <end position="474"/>
    </location>
</feature>
<dbReference type="OMA" id="NIRWAIL"/>
<dbReference type="Proteomes" id="UP000238479">
    <property type="component" value="Chromosome 2"/>
</dbReference>
<dbReference type="PANTHER" id="PTHR31325">
    <property type="entry name" value="OS01G0798800 PROTEIN-RELATED"/>
    <property type="match status" value="1"/>
</dbReference>
<dbReference type="STRING" id="74649.A0A2P6RQB8"/>
<feature type="transmembrane region" description="Helical" evidence="1">
    <location>
        <begin position="50"/>
        <end position="72"/>
    </location>
</feature>
<accession>A0A2P6RQB8</accession>
<feature type="transmembrane region" description="Helical" evidence="1">
    <location>
        <begin position="337"/>
        <end position="358"/>
    </location>
</feature>
<feature type="transmembrane region" description="Helical" evidence="1">
    <location>
        <begin position="19"/>
        <end position="38"/>
    </location>
</feature>
<name>A0A2P6RQB8_ROSCH</name>
<dbReference type="InterPro" id="IPR007658">
    <property type="entry name" value="DUF594"/>
</dbReference>
<dbReference type="InterPro" id="IPR025315">
    <property type="entry name" value="DUF4220"/>
</dbReference>
<sequence>MASSAAPISDSLKKIWDQWNLRSFIMLSLTLQTFLILFAPLRKRSSSKWVIVPIWLAYLLADWAANFAIGLIASSQTNTDQGSPENGNLLAFWAPFLLLHLGGPDTIIAIAMEDNALWPRHLLGLIFQVVAAMYVFGMQFSNQNKLLWPTLFLFVPGLVKYGERTRALYLASLESLKETILAVPEPGPDYAKYMDEYSSRKAAHLPIKIEIKEGRSSDSKNVTYRLGEGDVIDNITLVEGAHHLFQISMGLIIDLVFDYHQRKESRAYFIKLESGDAFTSIATELNFMYEALYTKVYVVHSRRGYLLRATSFIAVCIAFVFFYRLEKHGFHSFDVGITYSLLFGAVALDSIALSMLILSDWTIAVVYKYCKKCCVVTDLMMKYLEFKRSWRPTTPPKCLERTRKILFRRWCESVSGFNFIDYSLRECGRSVVRPVYRFGIFEIYRTVIRFLGYLYHRIIIFLGHLYLRIIKFFGLKYLRDEMKYRSSKRLDENLWKFIFDELKSKSSEVADDPKIGREICSSQGDWVLLKKYEKHPEYKNLLACFVDVTYDRRILMWHIATEMCYYRVDTGNGGEHGEYSKTLSDYLLYLLIMQPALMSSVAGIGQKRFRDTVAEAKKFFKKGRVGSNVNLGEGKLGEACYKLLDVDTGVKPVNVKGNRSKSVLFDACILAKQLMKFEDSKWELISSVWVELLSYAASHCRAQSHAQLLTKGGELVTFVWLLMARFGIEEDIQVLEVQARVKLIMEKQPDVFQSN</sequence>
<dbReference type="AlphaFoldDB" id="A0A2P6RQB8"/>
<keyword evidence="1" id="KW-1133">Transmembrane helix</keyword>
<evidence type="ECO:0000313" key="3">
    <source>
        <dbReference type="EMBL" id="PRQ48628.1"/>
    </source>
</evidence>
<evidence type="ECO:0000256" key="1">
    <source>
        <dbReference type="SAM" id="Phobius"/>
    </source>
</evidence>
<feature type="domain" description="DUF4220" evidence="2">
    <location>
        <begin position="55"/>
        <end position="422"/>
    </location>
</feature>
<feature type="transmembrane region" description="Helical" evidence="1">
    <location>
        <begin position="305"/>
        <end position="325"/>
    </location>
</feature>
<feature type="transmembrane region" description="Helical" evidence="1">
    <location>
        <begin position="122"/>
        <end position="140"/>
    </location>
</feature>
<dbReference type="Pfam" id="PF04578">
    <property type="entry name" value="DUF594"/>
    <property type="match status" value="1"/>
</dbReference>
<dbReference type="OrthoDB" id="1689146at2759"/>
<dbReference type="Pfam" id="PF13968">
    <property type="entry name" value="DUF4220"/>
    <property type="match status" value="1"/>
</dbReference>